<name>A0A1A6ABN9_9TREE</name>
<dbReference type="EMBL" id="CP144531">
    <property type="protein sequence ID" value="WWC59622.1"/>
    <property type="molecule type" value="Genomic_DNA"/>
</dbReference>
<dbReference type="GeneID" id="28965378"/>
<accession>A0A1A6ABN9</accession>
<dbReference type="RefSeq" id="XP_018265316.1">
    <property type="nucleotide sequence ID" value="XM_018405035.1"/>
</dbReference>
<sequence>MSVQTTKDSQINYRIELLPRPSSPEVARRILSILDESLSDKILTPSHHHRLMHSTDRDSAARAFFLSTLGPRFDPSNVNADWQEEDPGLACEVWTSSDAEGIQGVMTFNLPDKSHTYE</sequence>
<protein>
    <submittedName>
        <fullName evidence="1">Uncharacterized protein</fullName>
    </submittedName>
</protein>
<proteinExistence type="predicted"/>
<evidence type="ECO:0000313" key="1">
    <source>
        <dbReference type="EMBL" id="OBR87474.1"/>
    </source>
</evidence>
<gene>
    <name evidence="1" type="ORF">I303_01679</name>
    <name evidence="2" type="ORF">I303_102181</name>
</gene>
<evidence type="ECO:0000313" key="3">
    <source>
        <dbReference type="Proteomes" id="UP000078595"/>
    </source>
</evidence>
<reference evidence="1" key="1">
    <citation type="submission" date="2013-07" db="EMBL/GenBank/DDBJ databases">
        <title>The Genome Sequence of Cryptococcus dejecticola CBS10117.</title>
        <authorList>
            <consortium name="The Broad Institute Genome Sequencing Platform"/>
            <person name="Cuomo C."/>
            <person name="Litvintseva A."/>
            <person name="Chen Y."/>
            <person name="Heitman J."/>
            <person name="Sun S."/>
            <person name="Springer D."/>
            <person name="Dromer F."/>
            <person name="Young S.K."/>
            <person name="Zeng Q."/>
            <person name="Gargeya S."/>
            <person name="Fitzgerald M."/>
            <person name="Abouelleil A."/>
            <person name="Alvarado L."/>
            <person name="Berlin A.M."/>
            <person name="Chapman S.B."/>
            <person name="Dewar J."/>
            <person name="Goldberg J."/>
            <person name="Griggs A."/>
            <person name="Gujja S."/>
            <person name="Hansen M."/>
            <person name="Howarth C."/>
            <person name="Imamovic A."/>
            <person name="Larimer J."/>
            <person name="McCowan C."/>
            <person name="Murphy C."/>
            <person name="Pearson M."/>
            <person name="Priest M."/>
            <person name="Roberts A."/>
            <person name="Saif S."/>
            <person name="Shea T."/>
            <person name="Sykes S."/>
            <person name="Wortman J."/>
            <person name="Nusbaum C."/>
            <person name="Birren B."/>
        </authorList>
    </citation>
    <scope>NUCLEOTIDE SEQUENCE [LARGE SCALE GENOMIC DNA]</scope>
    <source>
        <strain evidence="1">CBS 10117</strain>
    </source>
</reference>
<keyword evidence="3" id="KW-1185">Reference proteome</keyword>
<dbReference type="Proteomes" id="UP000078595">
    <property type="component" value="Chromosome 2"/>
</dbReference>
<dbReference type="EMBL" id="KI894028">
    <property type="protein sequence ID" value="OBR87474.1"/>
    <property type="molecule type" value="Genomic_DNA"/>
</dbReference>
<reference evidence="2" key="2">
    <citation type="submission" date="2013-07" db="EMBL/GenBank/DDBJ databases">
        <authorList>
            <consortium name="The Broad Institute Genome Sequencing Platform"/>
            <person name="Cuomo C."/>
            <person name="Litvintseva A."/>
            <person name="Chen Y."/>
            <person name="Heitman J."/>
            <person name="Sun S."/>
            <person name="Springer D."/>
            <person name="Dromer F."/>
            <person name="Young S.K."/>
            <person name="Zeng Q."/>
            <person name="Gargeya S."/>
            <person name="Fitzgerald M."/>
            <person name="Abouelleil A."/>
            <person name="Alvarado L."/>
            <person name="Berlin A.M."/>
            <person name="Chapman S.B."/>
            <person name="Dewar J."/>
            <person name="Goldberg J."/>
            <person name="Griggs A."/>
            <person name="Gujja S."/>
            <person name="Hansen M."/>
            <person name="Howarth C."/>
            <person name="Imamovic A."/>
            <person name="Larimer J."/>
            <person name="McCowan C."/>
            <person name="Murphy C."/>
            <person name="Pearson M."/>
            <person name="Priest M."/>
            <person name="Roberts A."/>
            <person name="Saif S."/>
            <person name="Shea T."/>
            <person name="Sykes S."/>
            <person name="Wortman J."/>
            <person name="Nusbaum C."/>
            <person name="Birren B."/>
        </authorList>
    </citation>
    <scope>NUCLEOTIDE SEQUENCE</scope>
    <source>
        <strain evidence="2">CBS 10117</strain>
    </source>
</reference>
<reference evidence="2" key="3">
    <citation type="submission" date="2024-02" db="EMBL/GenBank/DDBJ databases">
        <title>Comparative genomics of Cryptococcus and Kwoniella reveals pathogenesis evolution and contrasting modes of karyotype evolution via chromosome fusion or intercentromeric recombination.</title>
        <authorList>
            <person name="Coelho M.A."/>
            <person name="David-Palma M."/>
            <person name="Shea T."/>
            <person name="Bowers K."/>
            <person name="McGinley-Smith S."/>
            <person name="Mohammad A.W."/>
            <person name="Gnirke A."/>
            <person name="Yurkov A.M."/>
            <person name="Nowrousian M."/>
            <person name="Sun S."/>
            <person name="Cuomo C.A."/>
            <person name="Heitman J."/>
        </authorList>
    </citation>
    <scope>NUCLEOTIDE SEQUENCE</scope>
    <source>
        <strain evidence="2">CBS 10117</strain>
    </source>
</reference>
<evidence type="ECO:0000313" key="2">
    <source>
        <dbReference type="EMBL" id="WWC59622.1"/>
    </source>
</evidence>
<dbReference type="AlphaFoldDB" id="A0A1A6ABN9"/>
<organism evidence="1">
    <name type="scientific">Kwoniella dejecticola CBS 10117</name>
    <dbReference type="NCBI Taxonomy" id="1296121"/>
    <lineage>
        <taxon>Eukaryota</taxon>
        <taxon>Fungi</taxon>
        <taxon>Dikarya</taxon>
        <taxon>Basidiomycota</taxon>
        <taxon>Agaricomycotina</taxon>
        <taxon>Tremellomycetes</taxon>
        <taxon>Tremellales</taxon>
        <taxon>Cryptococcaceae</taxon>
        <taxon>Kwoniella</taxon>
    </lineage>
</organism>
<dbReference type="KEGG" id="kdj:28965378"/>
<dbReference type="VEuPathDB" id="FungiDB:I303_01679"/>